<dbReference type="SMART" id="SM00342">
    <property type="entry name" value="HTH_ARAC"/>
    <property type="match status" value="1"/>
</dbReference>
<dbReference type="PANTHER" id="PTHR42713">
    <property type="entry name" value="HISTIDINE KINASE-RELATED"/>
    <property type="match status" value="1"/>
</dbReference>
<dbReference type="PRINTS" id="PR00032">
    <property type="entry name" value="HTHARAC"/>
</dbReference>
<evidence type="ECO:0000256" key="2">
    <source>
        <dbReference type="ARBA" id="ARBA00022490"/>
    </source>
</evidence>
<feature type="modified residue" description="4-aspartylphosphate" evidence="8">
    <location>
        <position position="54"/>
    </location>
</feature>
<evidence type="ECO:0000259" key="9">
    <source>
        <dbReference type="PROSITE" id="PS01124"/>
    </source>
</evidence>
<dbReference type="Gene3D" id="3.40.50.2300">
    <property type="match status" value="1"/>
</dbReference>
<feature type="domain" description="HTH araC/xylS-type" evidence="9">
    <location>
        <begin position="237"/>
        <end position="335"/>
    </location>
</feature>
<dbReference type="InterPro" id="IPR001789">
    <property type="entry name" value="Sig_transdc_resp-reg_receiver"/>
</dbReference>
<name>A0A1V4HRC0_9BACL</name>
<dbReference type="PROSITE" id="PS01124">
    <property type="entry name" value="HTH_ARAC_FAMILY_2"/>
    <property type="match status" value="1"/>
</dbReference>
<dbReference type="InterPro" id="IPR051552">
    <property type="entry name" value="HptR"/>
</dbReference>
<dbReference type="GO" id="GO:0043565">
    <property type="term" value="F:sequence-specific DNA binding"/>
    <property type="evidence" value="ECO:0007669"/>
    <property type="project" value="InterPro"/>
</dbReference>
<dbReference type="GO" id="GO:0003700">
    <property type="term" value="F:DNA-binding transcription factor activity"/>
    <property type="evidence" value="ECO:0007669"/>
    <property type="project" value="InterPro"/>
</dbReference>
<evidence type="ECO:0000259" key="10">
    <source>
        <dbReference type="PROSITE" id="PS50110"/>
    </source>
</evidence>
<organism evidence="11 12">
    <name type="scientific">Paenibacillus ferrarius</name>
    <dbReference type="NCBI Taxonomy" id="1469647"/>
    <lineage>
        <taxon>Bacteria</taxon>
        <taxon>Bacillati</taxon>
        <taxon>Bacillota</taxon>
        <taxon>Bacilli</taxon>
        <taxon>Bacillales</taxon>
        <taxon>Paenibacillaceae</taxon>
        <taxon>Paenibacillus</taxon>
    </lineage>
</organism>
<dbReference type="STRING" id="1469647.BC351_15005"/>
<dbReference type="Pfam" id="PF00072">
    <property type="entry name" value="Response_reg"/>
    <property type="match status" value="1"/>
</dbReference>
<reference evidence="12" key="1">
    <citation type="submission" date="2016-07" db="EMBL/GenBank/DDBJ databases">
        <authorList>
            <person name="Florea S."/>
            <person name="Webb J.S."/>
            <person name="Jaromczyk J."/>
            <person name="Schardl C.L."/>
        </authorList>
    </citation>
    <scope>NUCLEOTIDE SEQUENCE [LARGE SCALE GENOMIC DNA]</scope>
    <source>
        <strain evidence="12">CY1</strain>
    </source>
</reference>
<evidence type="ECO:0000256" key="7">
    <source>
        <dbReference type="ARBA" id="ARBA00023163"/>
    </source>
</evidence>
<evidence type="ECO:0000256" key="1">
    <source>
        <dbReference type="ARBA" id="ARBA00004496"/>
    </source>
</evidence>
<comment type="subcellular location">
    <subcellularLocation>
        <location evidence="1">Cytoplasm</location>
    </subcellularLocation>
</comment>
<dbReference type="GO" id="GO:0005737">
    <property type="term" value="C:cytoplasm"/>
    <property type="evidence" value="ECO:0007669"/>
    <property type="project" value="UniProtKB-SubCell"/>
</dbReference>
<dbReference type="Gene3D" id="1.10.10.60">
    <property type="entry name" value="Homeodomain-like"/>
    <property type="match status" value="2"/>
</dbReference>
<dbReference type="InterPro" id="IPR020449">
    <property type="entry name" value="Tscrpt_reg_AraC-type_HTH"/>
</dbReference>
<dbReference type="InterPro" id="IPR011006">
    <property type="entry name" value="CheY-like_superfamily"/>
</dbReference>
<keyword evidence="5" id="KW-0805">Transcription regulation</keyword>
<dbReference type="SMART" id="SM00448">
    <property type="entry name" value="REC"/>
    <property type="match status" value="1"/>
</dbReference>
<dbReference type="EMBL" id="MBTG01000002">
    <property type="protein sequence ID" value="OPH61248.1"/>
    <property type="molecule type" value="Genomic_DNA"/>
</dbReference>
<dbReference type="PROSITE" id="PS00041">
    <property type="entry name" value="HTH_ARAC_FAMILY_1"/>
    <property type="match status" value="1"/>
</dbReference>
<evidence type="ECO:0000256" key="4">
    <source>
        <dbReference type="ARBA" id="ARBA00023012"/>
    </source>
</evidence>
<dbReference type="PANTHER" id="PTHR42713:SF3">
    <property type="entry name" value="TRANSCRIPTIONAL REGULATORY PROTEIN HPTR"/>
    <property type="match status" value="1"/>
</dbReference>
<keyword evidence="7" id="KW-0804">Transcription</keyword>
<protein>
    <submittedName>
        <fullName evidence="11">DNA-binding response regulator</fullName>
    </submittedName>
</protein>
<sequence>MHVLIVDDEPVIRRGLMKMAELYAPAFSKIQTAENGEAALERIRASEPDLVLTDVRMPKMDGLELCRIIYEEFPHIKTVVISGYSDFEYAQKSVNYGVRHYLLKPVTKSDVHDMLNQLIRKPARSYIPPSRYIEWIDQMEQQIWALQIEELTSLMVRWRDYCMSANVSLAQLKELLDDCNGILVKRFQSRSYSPDSVPAHLQADSVKEALDAFEKGLHDMVKGLLAVRSGNFKDPMEEAKAFIDSKLSEDITLDQVAAMVGLTPTYFSALFKKITHETFVQYRINKRMTKAKEMLAIPYVRIVDVAADVGYDDYPHFTKTFKKIVGVSPSEYRARLGIK</sequence>
<dbReference type="Proteomes" id="UP000190626">
    <property type="component" value="Unassembled WGS sequence"/>
</dbReference>
<keyword evidence="3 8" id="KW-0597">Phosphoprotein</keyword>
<dbReference type="CDD" id="cd17536">
    <property type="entry name" value="REC_YesN-like"/>
    <property type="match status" value="1"/>
</dbReference>
<dbReference type="InterPro" id="IPR009057">
    <property type="entry name" value="Homeodomain-like_sf"/>
</dbReference>
<dbReference type="RefSeq" id="WP_079409255.1">
    <property type="nucleotide sequence ID" value="NZ_MBTG01000002.1"/>
</dbReference>
<evidence type="ECO:0000256" key="6">
    <source>
        <dbReference type="ARBA" id="ARBA00023125"/>
    </source>
</evidence>
<evidence type="ECO:0000256" key="3">
    <source>
        <dbReference type="ARBA" id="ARBA00022553"/>
    </source>
</evidence>
<gene>
    <name evidence="11" type="ORF">BC351_15005</name>
</gene>
<accession>A0A1V4HRC0</accession>
<dbReference type="SUPFAM" id="SSF46689">
    <property type="entry name" value="Homeodomain-like"/>
    <property type="match status" value="2"/>
</dbReference>
<evidence type="ECO:0000256" key="5">
    <source>
        <dbReference type="ARBA" id="ARBA00023015"/>
    </source>
</evidence>
<dbReference type="OrthoDB" id="9788446at2"/>
<evidence type="ECO:0000256" key="8">
    <source>
        <dbReference type="PROSITE-ProRule" id="PRU00169"/>
    </source>
</evidence>
<dbReference type="PROSITE" id="PS50110">
    <property type="entry name" value="RESPONSE_REGULATORY"/>
    <property type="match status" value="1"/>
</dbReference>
<evidence type="ECO:0000313" key="12">
    <source>
        <dbReference type="Proteomes" id="UP000190626"/>
    </source>
</evidence>
<proteinExistence type="predicted"/>
<dbReference type="InterPro" id="IPR018062">
    <property type="entry name" value="HTH_AraC-typ_CS"/>
</dbReference>
<keyword evidence="2" id="KW-0963">Cytoplasm</keyword>
<dbReference type="AlphaFoldDB" id="A0A1V4HRC0"/>
<dbReference type="InterPro" id="IPR018060">
    <property type="entry name" value="HTH_AraC"/>
</dbReference>
<keyword evidence="6 11" id="KW-0238">DNA-binding</keyword>
<keyword evidence="4" id="KW-0902">Two-component regulatory system</keyword>
<dbReference type="SUPFAM" id="SSF52172">
    <property type="entry name" value="CheY-like"/>
    <property type="match status" value="1"/>
</dbReference>
<dbReference type="Pfam" id="PF12833">
    <property type="entry name" value="HTH_18"/>
    <property type="match status" value="1"/>
</dbReference>
<evidence type="ECO:0000313" key="11">
    <source>
        <dbReference type="EMBL" id="OPH61248.1"/>
    </source>
</evidence>
<keyword evidence="12" id="KW-1185">Reference proteome</keyword>
<comment type="caution">
    <text evidence="11">The sequence shown here is derived from an EMBL/GenBank/DDBJ whole genome shotgun (WGS) entry which is preliminary data.</text>
</comment>
<dbReference type="GO" id="GO:0000160">
    <property type="term" value="P:phosphorelay signal transduction system"/>
    <property type="evidence" value="ECO:0007669"/>
    <property type="project" value="UniProtKB-KW"/>
</dbReference>
<feature type="domain" description="Response regulatory" evidence="10">
    <location>
        <begin position="2"/>
        <end position="119"/>
    </location>
</feature>